<name>A0A5N6MYB1_9ASTR</name>
<comment type="similarity">
    <text evidence="1">Belongs to the multicopper oxidase family.</text>
</comment>
<reference evidence="7 8" key="1">
    <citation type="submission" date="2019-05" db="EMBL/GenBank/DDBJ databases">
        <title>Mikania micrantha, genome provides insights into the molecular mechanism of rapid growth.</title>
        <authorList>
            <person name="Liu B."/>
        </authorList>
    </citation>
    <scope>NUCLEOTIDE SEQUENCE [LARGE SCALE GENOMIC DNA]</scope>
    <source>
        <strain evidence="7">NLD-2019</strain>
        <tissue evidence="7">Leaf</tissue>
    </source>
</reference>
<evidence type="ECO:0000256" key="2">
    <source>
        <dbReference type="ARBA" id="ARBA00023180"/>
    </source>
</evidence>
<dbReference type="AlphaFoldDB" id="A0A5N6MYB1"/>
<evidence type="ECO:0000259" key="4">
    <source>
        <dbReference type="Pfam" id="PF00394"/>
    </source>
</evidence>
<evidence type="ECO:0008006" key="9">
    <source>
        <dbReference type="Google" id="ProtNLM"/>
    </source>
</evidence>
<feature type="domain" description="Plastocyanin-like" evidence="5">
    <location>
        <begin position="384"/>
        <end position="519"/>
    </location>
</feature>
<dbReference type="InterPro" id="IPR001117">
    <property type="entry name" value="Cu-oxidase_2nd"/>
</dbReference>
<dbReference type="InterPro" id="IPR034273">
    <property type="entry name" value="CuRO_1_AAO-like"/>
</dbReference>
<sequence>MGKQRINASSFLASVLLLHLLLLSVLVNGEDPYRFFTWNVSYGDIYPLGVKQQGILINGQFPGPQIESVTNDNLVINVFNSLDEPFLLSWNGIMQRRNSWQDGVFGTNCPIPPGQNFTYNLQVKDQIGSFFYFPSLAFHKAAGGYGGIKIASRSVIPVPFPSPAGDYTILAGDWFKQNHTDLKAILDNGHDLPFPDGILINGRGSNGYTFNVDQGKTYRFRVSNVGLTTSINFRIQGHKLVLVEVEGTHSLQNTYDSIDIHLGQSYSVLVTADQPPKDYYIVVSTRFTTSVLTTTSALRYSNSAGALDGEPPGGPTIEIDWSVNQARSLRRNLTASGPRPNPQGSYHYGMINTTRTIRLVNSAPIIDGKQRYAVNSVSFVAPNTPLKLADYFNISGVFSLGGIQDNPSDGASLKTAVMPADFRGFVEVVFENPEDTVQSWHVDGHHFFVVGIDGGQWSTASRTGYNLRDTISRVTVQVYPKSWTAVYMPLDNVGMWNVRSENWAQQYLGQQFYLRVYSPANSWRDEAPIPNNVLLCGQALRYQKEWLAWGFKQEESATRGGILADAMGMGNGPNRRKQILNFRGKAHFVQAALIVQVDTFVGGTKYISIPIALNVVVERARAKILFKDNVMECMLLRHARKGRAAHIALRRITPRRDYLAISEMESYTSLKKESQRHFSR</sequence>
<dbReference type="InterPro" id="IPR008972">
    <property type="entry name" value="Cupredoxin"/>
</dbReference>
<keyword evidence="8" id="KW-1185">Reference proteome</keyword>
<evidence type="ECO:0000259" key="5">
    <source>
        <dbReference type="Pfam" id="PF07731"/>
    </source>
</evidence>
<evidence type="ECO:0000313" key="7">
    <source>
        <dbReference type="EMBL" id="KAD4179086.1"/>
    </source>
</evidence>
<protein>
    <recommendedName>
        <fullName evidence="9">L-ascorbate oxidase</fullName>
    </recommendedName>
</protein>
<proteinExistence type="inferred from homology"/>
<accession>A0A5N6MYB1</accession>
<dbReference type="GO" id="GO:0005507">
    <property type="term" value="F:copper ion binding"/>
    <property type="evidence" value="ECO:0007669"/>
    <property type="project" value="InterPro"/>
</dbReference>
<evidence type="ECO:0000259" key="6">
    <source>
        <dbReference type="Pfam" id="PF07732"/>
    </source>
</evidence>
<dbReference type="Gene3D" id="2.60.40.420">
    <property type="entry name" value="Cupredoxins - blue copper proteins"/>
    <property type="match status" value="3"/>
</dbReference>
<dbReference type="Pfam" id="PF07731">
    <property type="entry name" value="Cu-oxidase_2"/>
    <property type="match status" value="1"/>
</dbReference>
<dbReference type="EMBL" id="SZYD01000014">
    <property type="protein sequence ID" value="KAD4179086.1"/>
    <property type="molecule type" value="Genomic_DNA"/>
</dbReference>
<comment type="caution">
    <text evidence="7">The sequence shown here is derived from an EMBL/GenBank/DDBJ whole genome shotgun (WGS) entry which is preliminary data.</text>
</comment>
<feature type="chain" id="PRO_5024296396" description="L-ascorbate oxidase" evidence="3">
    <location>
        <begin position="30"/>
        <end position="680"/>
    </location>
</feature>
<evidence type="ECO:0000256" key="1">
    <source>
        <dbReference type="ARBA" id="ARBA00010609"/>
    </source>
</evidence>
<dbReference type="InterPro" id="IPR045087">
    <property type="entry name" value="Cu-oxidase_fam"/>
</dbReference>
<dbReference type="FunFam" id="2.60.40.420:FF:000012">
    <property type="entry name" value="Monocopper oxidase-like protein"/>
    <property type="match status" value="1"/>
</dbReference>
<dbReference type="SUPFAM" id="SSF49503">
    <property type="entry name" value="Cupredoxins"/>
    <property type="match status" value="3"/>
</dbReference>
<gene>
    <name evidence="7" type="ORF">E3N88_27677</name>
</gene>
<dbReference type="CDD" id="cd13872">
    <property type="entry name" value="CuRO_2_AAO_like_1"/>
    <property type="match status" value="1"/>
</dbReference>
<organism evidence="7 8">
    <name type="scientific">Mikania micrantha</name>
    <name type="common">bitter vine</name>
    <dbReference type="NCBI Taxonomy" id="192012"/>
    <lineage>
        <taxon>Eukaryota</taxon>
        <taxon>Viridiplantae</taxon>
        <taxon>Streptophyta</taxon>
        <taxon>Embryophyta</taxon>
        <taxon>Tracheophyta</taxon>
        <taxon>Spermatophyta</taxon>
        <taxon>Magnoliopsida</taxon>
        <taxon>eudicotyledons</taxon>
        <taxon>Gunneridae</taxon>
        <taxon>Pentapetalae</taxon>
        <taxon>asterids</taxon>
        <taxon>campanulids</taxon>
        <taxon>Asterales</taxon>
        <taxon>Asteraceae</taxon>
        <taxon>Asteroideae</taxon>
        <taxon>Heliantheae alliance</taxon>
        <taxon>Eupatorieae</taxon>
        <taxon>Mikania</taxon>
    </lineage>
</organism>
<dbReference type="PANTHER" id="PTHR11709">
    <property type="entry name" value="MULTI-COPPER OXIDASE"/>
    <property type="match status" value="1"/>
</dbReference>
<dbReference type="PANTHER" id="PTHR11709:SF484">
    <property type="entry name" value="L-ASCORBATE OXIDASE"/>
    <property type="match status" value="1"/>
</dbReference>
<feature type="signal peptide" evidence="3">
    <location>
        <begin position="1"/>
        <end position="29"/>
    </location>
</feature>
<dbReference type="Pfam" id="PF00394">
    <property type="entry name" value="Cu-oxidase"/>
    <property type="match status" value="1"/>
</dbReference>
<dbReference type="CDD" id="cd13846">
    <property type="entry name" value="CuRO_1_AAO_like_1"/>
    <property type="match status" value="1"/>
</dbReference>
<keyword evidence="3" id="KW-0732">Signal</keyword>
<feature type="domain" description="Plastocyanin-like" evidence="6">
    <location>
        <begin position="40"/>
        <end position="153"/>
    </location>
</feature>
<dbReference type="InterPro" id="IPR011706">
    <property type="entry name" value="Cu-oxidase_C"/>
</dbReference>
<dbReference type="FunFam" id="2.60.40.420:FF:000016">
    <property type="entry name" value="Monocopper oxidase-like protein"/>
    <property type="match status" value="1"/>
</dbReference>
<dbReference type="Pfam" id="PF07732">
    <property type="entry name" value="Cu-oxidase_3"/>
    <property type="match status" value="1"/>
</dbReference>
<dbReference type="Proteomes" id="UP000326396">
    <property type="component" value="Linkage Group LG4"/>
</dbReference>
<keyword evidence="2" id="KW-0325">Glycoprotein</keyword>
<dbReference type="OrthoDB" id="2121828at2759"/>
<feature type="domain" description="Plastocyanin-like" evidence="4">
    <location>
        <begin position="166"/>
        <end position="303"/>
    </location>
</feature>
<dbReference type="InterPro" id="IPR011707">
    <property type="entry name" value="Cu-oxidase-like_N"/>
</dbReference>
<evidence type="ECO:0000313" key="8">
    <source>
        <dbReference type="Proteomes" id="UP000326396"/>
    </source>
</evidence>
<dbReference type="GO" id="GO:0016491">
    <property type="term" value="F:oxidoreductase activity"/>
    <property type="evidence" value="ECO:0007669"/>
    <property type="project" value="InterPro"/>
</dbReference>
<evidence type="ECO:0000256" key="3">
    <source>
        <dbReference type="SAM" id="SignalP"/>
    </source>
</evidence>
<dbReference type="InterPro" id="IPR034271">
    <property type="entry name" value="CuRO_2_AO-like"/>
</dbReference>